<gene>
    <name evidence="1" type="ORF">V8J38_11345</name>
</gene>
<organism evidence="1 2">
    <name type="scientific">Brevundimonas olei</name>
    <dbReference type="NCBI Taxonomy" id="657642"/>
    <lineage>
        <taxon>Bacteria</taxon>
        <taxon>Pseudomonadati</taxon>
        <taxon>Pseudomonadota</taxon>
        <taxon>Alphaproteobacteria</taxon>
        <taxon>Caulobacterales</taxon>
        <taxon>Caulobacteraceae</taxon>
        <taxon>Brevundimonas</taxon>
    </lineage>
</organism>
<evidence type="ECO:0000313" key="2">
    <source>
        <dbReference type="Proteomes" id="UP001363460"/>
    </source>
</evidence>
<dbReference type="EMBL" id="CP146369">
    <property type="protein sequence ID" value="WWT53849.1"/>
    <property type="molecule type" value="Genomic_DNA"/>
</dbReference>
<dbReference type="Proteomes" id="UP001363460">
    <property type="component" value="Chromosome"/>
</dbReference>
<accession>A0ABZ2I889</accession>
<dbReference type="Pfam" id="PF05866">
    <property type="entry name" value="RusA"/>
    <property type="match status" value="1"/>
</dbReference>
<proteinExistence type="predicted"/>
<protein>
    <submittedName>
        <fullName evidence="1">RusA family crossover junction endodeoxyribonuclease</fullName>
    </submittedName>
</protein>
<dbReference type="RefSeq" id="WP_338575779.1">
    <property type="nucleotide sequence ID" value="NZ_CP146369.1"/>
</dbReference>
<evidence type="ECO:0000313" key="1">
    <source>
        <dbReference type="EMBL" id="WWT53849.1"/>
    </source>
</evidence>
<dbReference type="InterPro" id="IPR008822">
    <property type="entry name" value="Endonuclease_RusA-like"/>
</dbReference>
<sequence length="179" mass="19469">MTDFYPEATMGHGVRQQVGAPIAPTCTTLNIPVPPSVNCMFANKAARGGKPGGRFKTKEYKNWIAEAGWSIREQMTAEGCDPVPGRVLVVIGVERKSLQADIDNRCKAVLDLLVTQKVIEDDRWVTGIALSWMPQGTRRTGMCRVAIMPAVPTSITFHPSPDGATGGWFIEAPQDDTEV</sequence>
<keyword evidence="2" id="KW-1185">Reference proteome</keyword>
<reference evidence="1 2" key="1">
    <citation type="submission" date="2024-02" db="EMBL/GenBank/DDBJ databases">
        <title>Distribution and functional of Brevundimonas-related endobacteria within Verticillium dahliae.</title>
        <authorList>
            <person name="Zeng H."/>
        </authorList>
    </citation>
    <scope>NUCLEOTIDE SEQUENCE [LARGE SCALE GENOMIC DNA]</scope>
    <source>
        <strain evidence="1 2">TRM 44200</strain>
    </source>
</reference>
<dbReference type="InterPro" id="IPR036614">
    <property type="entry name" value="RusA-like_sf"/>
</dbReference>
<dbReference type="SUPFAM" id="SSF103084">
    <property type="entry name" value="Holliday junction resolvase RusA"/>
    <property type="match status" value="1"/>
</dbReference>
<dbReference type="Gene3D" id="3.30.1330.70">
    <property type="entry name" value="Holliday junction resolvase RusA"/>
    <property type="match status" value="1"/>
</dbReference>
<name>A0ABZ2I889_9CAUL</name>